<proteinExistence type="predicted"/>
<dbReference type="PRINTS" id="PR00830">
    <property type="entry name" value="ENDOLAPTASE"/>
</dbReference>
<feature type="domain" description="Lon proteolytic" evidence="1">
    <location>
        <begin position="1"/>
        <end position="75"/>
    </location>
</feature>
<gene>
    <name evidence="2" type="ORF">B2A_04078</name>
</gene>
<reference evidence="2" key="2">
    <citation type="journal article" date="2014" name="ISME J.">
        <title>Microbial stratification in low pH oxic and suboxic macroscopic growths along an acid mine drainage.</title>
        <authorList>
            <person name="Mendez-Garcia C."/>
            <person name="Mesa V."/>
            <person name="Sprenger R.R."/>
            <person name="Richter M."/>
            <person name="Diez M.S."/>
            <person name="Solano J."/>
            <person name="Bargiela R."/>
            <person name="Golyshina O.V."/>
            <person name="Manteca A."/>
            <person name="Ramos J.L."/>
            <person name="Gallego J.R."/>
            <person name="Llorente I."/>
            <person name="Martins Dos Santos V.A."/>
            <person name="Jensen O.N."/>
            <person name="Pelaez A.I."/>
            <person name="Sanchez J."/>
            <person name="Ferrer M."/>
        </authorList>
    </citation>
    <scope>NUCLEOTIDE SEQUENCE</scope>
</reference>
<evidence type="ECO:0000259" key="1">
    <source>
        <dbReference type="PROSITE" id="PS51786"/>
    </source>
</evidence>
<dbReference type="GO" id="GO:0005524">
    <property type="term" value="F:ATP binding"/>
    <property type="evidence" value="ECO:0007669"/>
    <property type="project" value="InterPro"/>
</dbReference>
<reference evidence="2" key="1">
    <citation type="submission" date="2013-08" db="EMBL/GenBank/DDBJ databases">
        <authorList>
            <person name="Mendez C."/>
            <person name="Richter M."/>
            <person name="Ferrer M."/>
            <person name="Sanchez J."/>
        </authorList>
    </citation>
    <scope>NUCLEOTIDE SEQUENCE</scope>
</reference>
<dbReference type="InterPro" id="IPR020568">
    <property type="entry name" value="Ribosomal_Su5_D2-typ_SF"/>
</dbReference>
<dbReference type="PANTHER" id="PTHR10046">
    <property type="entry name" value="ATP DEPENDENT LON PROTEASE FAMILY MEMBER"/>
    <property type="match status" value="1"/>
</dbReference>
<dbReference type="InterPro" id="IPR008269">
    <property type="entry name" value="Lon_proteolytic"/>
</dbReference>
<dbReference type="GO" id="GO:0006508">
    <property type="term" value="P:proteolysis"/>
    <property type="evidence" value="ECO:0007669"/>
    <property type="project" value="InterPro"/>
</dbReference>
<dbReference type="GO" id="GO:0004252">
    <property type="term" value="F:serine-type endopeptidase activity"/>
    <property type="evidence" value="ECO:0007669"/>
    <property type="project" value="InterPro"/>
</dbReference>
<organism evidence="2">
    <name type="scientific">mine drainage metagenome</name>
    <dbReference type="NCBI Taxonomy" id="410659"/>
    <lineage>
        <taxon>unclassified sequences</taxon>
        <taxon>metagenomes</taxon>
        <taxon>ecological metagenomes</taxon>
    </lineage>
</organism>
<feature type="non-terminal residue" evidence="2">
    <location>
        <position position="1"/>
    </location>
</feature>
<accession>T1ARL6</accession>
<dbReference type="InterPro" id="IPR014721">
    <property type="entry name" value="Ribsml_uS5_D2-typ_fold_subgr"/>
</dbReference>
<dbReference type="InterPro" id="IPR027065">
    <property type="entry name" value="Lon_Prtase"/>
</dbReference>
<evidence type="ECO:0000313" key="2">
    <source>
        <dbReference type="EMBL" id="EQD59178.1"/>
    </source>
</evidence>
<dbReference type="AlphaFoldDB" id="T1ARL6"/>
<dbReference type="SUPFAM" id="SSF54211">
    <property type="entry name" value="Ribosomal protein S5 domain 2-like"/>
    <property type="match status" value="1"/>
</dbReference>
<dbReference type="GO" id="GO:0030163">
    <property type="term" value="P:protein catabolic process"/>
    <property type="evidence" value="ECO:0007669"/>
    <property type="project" value="InterPro"/>
</dbReference>
<dbReference type="EC" id="3.4.21.-" evidence="2"/>
<keyword evidence="2" id="KW-0378">Hydrolase</keyword>
<dbReference type="PROSITE" id="PS51786">
    <property type="entry name" value="LON_PROTEOLYTIC"/>
    <property type="match status" value="1"/>
</dbReference>
<dbReference type="GO" id="GO:0004176">
    <property type="term" value="F:ATP-dependent peptidase activity"/>
    <property type="evidence" value="ECO:0007669"/>
    <property type="project" value="InterPro"/>
</dbReference>
<protein>
    <submittedName>
        <fullName evidence="2">Protein containing Peptidase S16, lon</fullName>
        <ecNumber evidence="2">3.4.21.-</ecNumber>
    </submittedName>
</protein>
<comment type="caution">
    <text evidence="2">The sequence shown here is derived from an EMBL/GenBank/DDBJ whole genome shotgun (WGS) entry which is preliminary data.</text>
</comment>
<name>T1ARL6_9ZZZZ</name>
<sequence>DQSIAMTGSISVRGTVLPVGGVAAKVEAAIDSGLRKVLVPASNFGDIILDQNHKGKIEIVPVNDIKDVLENALVESPERTGIIGRVTDLFSQKVGLSKLSGKNGPTAI</sequence>
<dbReference type="Gene3D" id="3.30.230.10">
    <property type="match status" value="1"/>
</dbReference>
<dbReference type="Pfam" id="PF05362">
    <property type="entry name" value="Lon_C"/>
    <property type="match status" value="1"/>
</dbReference>
<dbReference type="EMBL" id="AUZZ01002729">
    <property type="protein sequence ID" value="EQD59178.1"/>
    <property type="molecule type" value="Genomic_DNA"/>
</dbReference>